<evidence type="ECO:0000256" key="4">
    <source>
        <dbReference type="ARBA" id="ARBA00023026"/>
    </source>
</evidence>
<dbReference type="SUPFAM" id="SSF56849">
    <property type="entry name" value="delta-Endotoxin (insectocide), N-terminal domain"/>
    <property type="match status" value="1"/>
</dbReference>
<dbReference type="CAZy" id="CBM13">
    <property type="family name" value="Carbohydrate-Binding Module Family 13"/>
</dbReference>
<dbReference type="SMART" id="SM00458">
    <property type="entry name" value="RICIN"/>
    <property type="match status" value="1"/>
</dbReference>
<dbReference type="InterPro" id="IPR005638">
    <property type="entry name" value="Pest_crys_dom-III"/>
</dbReference>
<dbReference type="Gene3D" id="2.100.10.10">
    <property type="entry name" value="Pesticidal crystal protein, central domain"/>
    <property type="match status" value="1"/>
</dbReference>
<evidence type="ECO:0000256" key="1">
    <source>
        <dbReference type="ARBA" id="ARBA00007819"/>
    </source>
</evidence>
<dbReference type="Pfam" id="PF03945">
    <property type="entry name" value="Endotoxin_N"/>
    <property type="match status" value="1"/>
</dbReference>
<dbReference type="Pfam" id="PF03944">
    <property type="entry name" value="Endotoxin_C"/>
    <property type="match status" value="1"/>
</dbReference>
<dbReference type="CDD" id="cd23445">
    <property type="entry name" value="beta-trefoil_Ricin_HA17-like"/>
    <property type="match status" value="1"/>
</dbReference>
<evidence type="ECO:0000256" key="3">
    <source>
        <dbReference type="ARBA" id="ARBA00022969"/>
    </source>
</evidence>
<dbReference type="GO" id="GO:0090729">
    <property type="term" value="F:toxin activity"/>
    <property type="evidence" value="ECO:0007669"/>
    <property type="project" value="UniProtKB-KW"/>
</dbReference>
<dbReference type="InterPro" id="IPR008979">
    <property type="entry name" value="Galactose-bd-like_sf"/>
</dbReference>
<dbReference type="InterPro" id="IPR036716">
    <property type="entry name" value="Pest_crys_N_sf"/>
</dbReference>
<dbReference type="SUPFAM" id="SSF50370">
    <property type="entry name" value="Ricin B-like lectins"/>
    <property type="match status" value="1"/>
</dbReference>
<sequence>MNQSCNNNGYEVLNSGKGYCQPRYPFAQAPGSELQNMGYKEWMNMCTSGDPTVLGGGYSADVKDAVITSINIASYLLSVPFPPAGVAAGILGALLGLLWPTNTQAVWEAFMNTVEALINQKLDEYARSKAISELNGLKNVLELYQDAADDWNENPGDLRNKNRVLTEFRNVNGHFENSMPSFAVRNFEVNLLPVYAEAANLHLLLLRDAVKFGEGWGMSTDPGAERDDMYRRLRSRTEIYTDHCVNTYNQGLQQAKSLQANVSDYSRYPWTQYNQSGGFSYREAKGEYRGTENWNLYNAFRRDMTILVLDIIAQFPTYDPGLYSRPVKSELTREVYTDIRGTTWRSDANLNTIDAIENRMVGSRQLQLFTWLTEMKFYIRNTGSITSYTHGDLMVGLEKKIRKTNDNDQWLPLEGQNTSYTRIDRPGIELGKNYWYYARTQQWFETRLLQLWVNTDVLSLNAGTVGNEFWARDVPDYRNIYARSTRNHFIENHRLSWIKFEPVRDNCPFAWPGYKQLSALLFGWTHNSVDPFNTIASDRITQIPAVKGYLVDNGATVVRGPGNTGGDLVRLPAYNQQWTQLRVKVRPSTTARTRGYNVRIRYASEGNANLFVGKYVDTANRFYETGNYAVNQTFSGSMTYNSFKYLDAIGFAANEEEFRIELRCNSGGPIYIDKIEFIPVNPIPEPPEGIYQIVTALNNSSVVTSEEFCMGIGLTTRCGVNLWSNNGNTLQKWRFVYNGDQNAFQIKSTPNEDLVLSGSNSGTSVTAETNQNRPNQHWLIEEAGNGYVYLRSKGNPNLVLDVAGTSTANGTNIILWNYNGSTNQKFKLS</sequence>
<dbReference type="AlphaFoldDB" id="Q6BE06"/>
<dbReference type="PANTHER" id="PTHR37003">
    <property type="entry name" value="ENDOTOXIN_N DOMAIN-CONTAINING PROTEIN-RELATED"/>
    <property type="match status" value="1"/>
</dbReference>
<organism evidence="7">
    <name type="scientific">Bacillus thuringiensis</name>
    <dbReference type="NCBI Taxonomy" id="1428"/>
    <lineage>
        <taxon>Bacteria</taxon>
        <taxon>Bacillati</taxon>
        <taxon>Bacillota</taxon>
        <taxon>Bacilli</taxon>
        <taxon>Bacillales</taxon>
        <taxon>Bacillaceae</taxon>
        <taxon>Bacillus</taxon>
        <taxon>Bacillus cereus group</taxon>
    </lineage>
</organism>
<dbReference type="SMR" id="Q6BE06"/>
<keyword evidence="3" id="KW-0749">Sporulation</keyword>
<evidence type="ECO:0000256" key="2">
    <source>
        <dbReference type="ARBA" id="ARBA00022656"/>
    </source>
</evidence>
<dbReference type="InterPro" id="IPR035992">
    <property type="entry name" value="Ricin_B-like_lectins"/>
</dbReference>
<dbReference type="InterPro" id="IPR005639">
    <property type="entry name" value="Pest_crys_dom_I"/>
</dbReference>
<dbReference type="Gene3D" id="2.60.120.260">
    <property type="entry name" value="Galactose-binding domain-like"/>
    <property type="match status" value="1"/>
</dbReference>
<keyword evidence="4" id="KW-0843">Virulence</keyword>
<proteinExistence type="inferred from homology"/>
<dbReference type="Gene3D" id="1.20.190.10">
    <property type="entry name" value="Pesticidal crystal protein, N-terminal domain"/>
    <property type="match status" value="1"/>
</dbReference>
<dbReference type="GO" id="GO:0005102">
    <property type="term" value="F:signaling receptor binding"/>
    <property type="evidence" value="ECO:0007669"/>
    <property type="project" value="InterPro"/>
</dbReference>
<dbReference type="EMBL" id="AB116651">
    <property type="protein sequence ID" value="BAD35163.1"/>
    <property type="molecule type" value="Genomic_DNA"/>
</dbReference>
<protein>
    <recommendedName>
        <fullName evidence="5">Crystaline entomocidal protoxin</fullName>
    </recommendedName>
</protein>
<comment type="similarity">
    <text evidence="1">Belongs to the delta endotoxin family.</text>
</comment>
<dbReference type="Pfam" id="PF00555">
    <property type="entry name" value="Endotoxin_M"/>
    <property type="match status" value="1"/>
</dbReference>
<dbReference type="GO" id="GO:0001907">
    <property type="term" value="P:symbiont-mediated killing of host cell"/>
    <property type="evidence" value="ECO:0007669"/>
    <property type="project" value="InterPro"/>
</dbReference>
<dbReference type="SUPFAM" id="SSF49785">
    <property type="entry name" value="Galactose-binding domain-like"/>
    <property type="match status" value="1"/>
</dbReference>
<accession>Q6BE06</accession>
<name>Q6BE06_BACTU</name>
<evidence type="ECO:0000313" key="7">
    <source>
        <dbReference type="EMBL" id="BAD35163.1"/>
    </source>
</evidence>
<dbReference type="InterPro" id="IPR000772">
    <property type="entry name" value="Ricin_B_lectin"/>
</dbReference>
<keyword evidence="2" id="KW-0800">Toxin</keyword>
<dbReference type="Gene3D" id="2.80.10.50">
    <property type="match status" value="1"/>
</dbReference>
<dbReference type="GO" id="GO:0030435">
    <property type="term" value="P:sporulation resulting in formation of a cellular spore"/>
    <property type="evidence" value="ECO:0007669"/>
    <property type="project" value="UniProtKB-KW"/>
</dbReference>
<evidence type="ECO:0000256" key="5">
    <source>
        <dbReference type="ARBA" id="ARBA00029653"/>
    </source>
</evidence>
<dbReference type="PANTHER" id="PTHR37003:SF2">
    <property type="entry name" value="PESTICIDAL CRYSTAL PROTEIN N-TERMINAL DOMAIN-CONTAINING PROTEIN"/>
    <property type="match status" value="1"/>
</dbReference>
<dbReference type="PROSITE" id="PS50231">
    <property type="entry name" value="RICIN_B_LECTIN"/>
    <property type="match status" value="1"/>
</dbReference>
<dbReference type="InterPro" id="IPR036399">
    <property type="entry name" value="Pest_cryst_cen_dom_sf"/>
</dbReference>
<gene>
    <name evidence="7" type="primary">cry41Ab1</name>
</gene>
<reference evidence="7" key="1">
    <citation type="journal article" date="2005" name="J. Biochem.">
        <title>Typical three-domain cry proteins of Bacillus thuringiensis strain A1462 exhibit cytocidal activity on limited human cancer cells.</title>
        <authorList>
            <person name="Yamashita S."/>
            <person name="Katayama H."/>
            <person name="Saitoh H."/>
            <person name="Akao T."/>
            <person name="Park Y.S."/>
            <person name="Mizuki E."/>
            <person name="Ohba M."/>
            <person name="Ito A."/>
        </authorList>
    </citation>
    <scope>NUCLEOTIDE SEQUENCE</scope>
    <source>
        <strain evidence="7">A1462</strain>
    </source>
</reference>
<dbReference type="InterPro" id="IPR038979">
    <property type="entry name" value="Pest_crys"/>
</dbReference>
<dbReference type="CDD" id="cd04085">
    <property type="entry name" value="delta_endotoxin_C"/>
    <property type="match status" value="1"/>
</dbReference>
<dbReference type="SUPFAM" id="SSF51096">
    <property type="entry name" value="delta-Endotoxin (insectocide), middle domain"/>
    <property type="match status" value="1"/>
</dbReference>
<feature type="domain" description="Ricin B lectin" evidence="6">
    <location>
        <begin position="699"/>
        <end position="829"/>
    </location>
</feature>
<dbReference type="InterPro" id="IPR001178">
    <property type="entry name" value="Pest_cryst_dom_II"/>
</dbReference>
<dbReference type="Pfam" id="PF14200">
    <property type="entry name" value="RicinB_lectin_2"/>
    <property type="match status" value="1"/>
</dbReference>
<evidence type="ECO:0000259" key="6">
    <source>
        <dbReference type="SMART" id="SM00458"/>
    </source>
</evidence>